<feature type="compositionally biased region" description="Low complexity" evidence="1">
    <location>
        <begin position="393"/>
        <end position="457"/>
    </location>
</feature>
<comment type="caution">
    <text evidence="3">The sequence shown here is derived from an EMBL/GenBank/DDBJ whole genome shotgun (WGS) entry which is preliminary data.</text>
</comment>
<gene>
    <name evidence="3" type="ORF">DTL42_03760</name>
</gene>
<reference evidence="3 4" key="1">
    <citation type="submission" date="2018-07" db="EMBL/GenBank/DDBJ databases">
        <title>Comparative genomes isolates from brazilian mangrove.</title>
        <authorList>
            <person name="De Araujo J.E."/>
            <person name="Taketani R.G."/>
            <person name="Silva M.C.P."/>
            <person name="Lourenco M.V."/>
            <person name="Oliveira V.M."/>
            <person name="Andreote F.D."/>
        </authorList>
    </citation>
    <scope>NUCLEOTIDE SEQUENCE [LARGE SCALE GENOMIC DNA]</scope>
    <source>
        <strain evidence="3 4">HEX PRIS-MGV</strain>
    </source>
</reference>
<organism evidence="3 4">
    <name type="scientific">Bremerella cremea</name>
    <dbReference type="NCBI Taxonomy" id="1031537"/>
    <lineage>
        <taxon>Bacteria</taxon>
        <taxon>Pseudomonadati</taxon>
        <taxon>Planctomycetota</taxon>
        <taxon>Planctomycetia</taxon>
        <taxon>Pirellulales</taxon>
        <taxon>Pirellulaceae</taxon>
        <taxon>Bremerella</taxon>
    </lineage>
</organism>
<keyword evidence="2" id="KW-0812">Transmembrane</keyword>
<protein>
    <submittedName>
        <fullName evidence="3">Uncharacterized protein</fullName>
    </submittedName>
</protein>
<feature type="compositionally biased region" description="Low complexity" evidence="1">
    <location>
        <begin position="242"/>
        <end position="282"/>
    </location>
</feature>
<keyword evidence="2" id="KW-1133">Transmembrane helix</keyword>
<dbReference type="AlphaFoldDB" id="A0A368KVC7"/>
<evidence type="ECO:0000313" key="3">
    <source>
        <dbReference type="EMBL" id="RCS54271.1"/>
    </source>
</evidence>
<feature type="region of interest" description="Disordered" evidence="1">
    <location>
        <begin position="495"/>
        <end position="524"/>
    </location>
</feature>
<name>A0A368KVC7_9BACT</name>
<feature type="compositionally biased region" description="Polar residues" evidence="1">
    <location>
        <begin position="313"/>
        <end position="330"/>
    </location>
</feature>
<dbReference type="Proteomes" id="UP000253562">
    <property type="component" value="Unassembled WGS sequence"/>
</dbReference>
<feature type="compositionally biased region" description="Polar residues" evidence="1">
    <location>
        <begin position="337"/>
        <end position="346"/>
    </location>
</feature>
<feature type="compositionally biased region" description="Polar residues" evidence="1">
    <location>
        <begin position="283"/>
        <end position="305"/>
    </location>
</feature>
<feature type="region of interest" description="Disordered" evidence="1">
    <location>
        <begin position="140"/>
        <end position="464"/>
    </location>
</feature>
<evidence type="ECO:0000313" key="4">
    <source>
        <dbReference type="Proteomes" id="UP000253562"/>
    </source>
</evidence>
<feature type="compositionally biased region" description="Polar residues" evidence="1">
    <location>
        <begin position="373"/>
        <end position="392"/>
    </location>
</feature>
<evidence type="ECO:0000256" key="1">
    <source>
        <dbReference type="SAM" id="MobiDB-lite"/>
    </source>
</evidence>
<feature type="compositionally biased region" description="Polar residues" evidence="1">
    <location>
        <begin position="495"/>
        <end position="506"/>
    </location>
</feature>
<feature type="compositionally biased region" description="Low complexity" evidence="1">
    <location>
        <begin position="196"/>
        <end position="206"/>
    </location>
</feature>
<evidence type="ECO:0000256" key="2">
    <source>
        <dbReference type="SAM" id="Phobius"/>
    </source>
</evidence>
<keyword evidence="2" id="KW-0472">Membrane</keyword>
<accession>A0A368KVC7</accession>
<sequence>MMHVLCEEYETVYAACLLITSAVLGVDYGYQVTDQGQLEYVVQIEPEAIDSLKAGHPIQVGLPPGSERIQVFRVQVGTDELSKVVPASYQKPVKEIEPELKLQPANNAILTAPPDPDDIANTKPTLNDEALAQYVPRSTYELPSGASSSGTGANTSTSANGEIPGAAARYGGSPSSNFSVPTPSGTSRSGYSAAQTSATAPVTGSTSGTGGNGTQGNGTPRSSFTNSPTSASPSGNPQGSTASPSSNNYSNWNNTTSPTSSTPNSTTGNTGGAAATGPPSNALRFNQEQSPSTTAGTTQPEQISPSAGGWRAETNTNLGGNSSSYGQTGLQNGGSSLGNQPGSNTAPPLMTGGTNYTGNNNPLSLPNPPSNSGATNPDNTWQSGMWNNSGQANTSQPTSNPQQQYPQQQPVQNQNAPIYNNQPPQQQQPIYGNNYNNGYVNNPPYQQPQGQYNTPGYPNNPNIPASYQNPFYNNPQVPYLAANTPPYAMQAQNTVPTSQQNNNPPASQKEEDEEKTAKTPPPEVEIVHEPPDWWQLLAVCFLISICLNGYMFMTSQDFRRKYQDLLEDVRDLRSLSND</sequence>
<feature type="compositionally biased region" description="Gly residues" evidence="1">
    <location>
        <begin position="207"/>
        <end position="216"/>
    </location>
</feature>
<feature type="compositionally biased region" description="Low complexity" evidence="1">
    <location>
        <begin position="144"/>
        <end position="161"/>
    </location>
</feature>
<feature type="compositionally biased region" description="Polar residues" evidence="1">
    <location>
        <begin position="221"/>
        <end position="241"/>
    </location>
</feature>
<dbReference type="EMBL" id="QPEX01000010">
    <property type="protein sequence ID" value="RCS54271.1"/>
    <property type="molecule type" value="Genomic_DNA"/>
</dbReference>
<feature type="transmembrane region" description="Helical" evidence="2">
    <location>
        <begin position="533"/>
        <end position="553"/>
    </location>
</feature>
<proteinExistence type="predicted"/>
<feature type="compositionally biased region" description="Polar residues" evidence="1">
    <location>
        <begin position="173"/>
        <end position="195"/>
    </location>
</feature>
<feature type="compositionally biased region" description="Low complexity" evidence="1">
    <location>
        <begin position="351"/>
        <end position="364"/>
    </location>
</feature>